<organism evidence="1 2">
    <name type="scientific">Pedobacter alluvionis</name>
    <dbReference type="NCBI Taxonomy" id="475253"/>
    <lineage>
        <taxon>Bacteria</taxon>
        <taxon>Pseudomonadati</taxon>
        <taxon>Bacteroidota</taxon>
        <taxon>Sphingobacteriia</taxon>
        <taxon>Sphingobacteriales</taxon>
        <taxon>Sphingobacteriaceae</taxon>
        <taxon>Pedobacter</taxon>
    </lineage>
</organism>
<evidence type="ECO:0000313" key="2">
    <source>
        <dbReference type="Proteomes" id="UP000273898"/>
    </source>
</evidence>
<gene>
    <name evidence="1" type="ORF">BCL90_2475</name>
</gene>
<dbReference type="RefSeq" id="WP_166792104.1">
    <property type="nucleotide sequence ID" value="NZ_RCCK01000011.1"/>
</dbReference>
<comment type="caution">
    <text evidence="1">The sequence shown here is derived from an EMBL/GenBank/DDBJ whole genome shotgun (WGS) entry which is preliminary data.</text>
</comment>
<protein>
    <recommendedName>
        <fullName evidence="3">DUF2624 family protein</fullName>
    </recommendedName>
</protein>
<dbReference type="Proteomes" id="UP000273898">
    <property type="component" value="Unassembled WGS sequence"/>
</dbReference>
<reference evidence="1 2" key="1">
    <citation type="submission" date="2018-10" db="EMBL/GenBank/DDBJ databases">
        <title>Genomic Encyclopedia of Archaeal and Bacterial Type Strains, Phase II (KMG-II): from individual species to whole genera.</title>
        <authorList>
            <person name="Goeker M."/>
        </authorList>
    </citation>
    <scope>NUCLEOTIDE SEQUENCE [LARGE SCALE GENOMIC DNA]</scope>
    <source>
        <strain evidence="1 2">DSM 19624</strain>
    </source>
</reference>
<accession>A0A497YAY9</accession>
<sequence length="53" mass="6228">MKTDNDIIRSLTPEKVIEDLDKRGITISKKDAEKYLDLLYFLSKLIVNQNFIK</sequence>
<dbReference type="EMBL" id="RCCK01000011">
    <property type="protein sequence ID" value="RLJ77389.1"/>
    <property type="molecule type" value="Genomic_DNA"/>
</dbReference>
<proteinExistence type="predicted"/>
<dbReference type="AlphaFoldDB" id="A0A497YAY9"/>
<name>A0A497YAY9_9SPHI</name>
<evidence type="ECO:0008006" key="3">
    <source>
        <dbReference type="Google" id="ProtNLM"/>
    </source>
</evidence>
<evidence type="ECO:0000313" key="1">
    <source>
        <dbReference type="EMBL" id="RLJ77389.1"/>
    </source>
</evidence>